<dbReference type="Pfam" id="PF11007">
    <property type="entry name" value="CotJA"/>
    <property type="match status" value="1"/>
</dbReference>
<organism evidence="1 2">
    <name type="scientific">Perspicuibacillus lycopersici</name>
    <dbReference type="NCBI Taxonomy" id="1325689"/>
    <lineage>
        <taxon>Bacteria</taxon>
        <taxon>Bacillati</taxon>
        <taxon>Bacillota</taxon>
        <taxon>Bacilli</taxon>
        <taxon>Bacillales</taxon>
        <taxon>Bacillaceae</taxon>
        <taxon>Perspicuibacillus</taxon>
    </lineage>
</organism>
<gene>
    <name evidence="1" type="ORF">OEV98_09180</name>
</gene>
<comment type="caution">
    <text evidence="1">The sequence shown here is derived from an EMBL/GenBank/DDBJ whole genome shotgun (WGS) entry which is preliminary data.</text>
</comment>
<keyword evidence="2" id="KW-1185">Reference proteome</keyword>
<evidence type="ECO:0000313" key="1">
    <source>
        <dbReference type="EMBL" id="MCU9613733.1"/>
    </source>
</evidence>
<dbReference type="AlphaFoldDB" id="A0AAE3ISC2"/>
<accession>A0AAE3ISC2</accession>
<dbReference type="InterPro" id="IPR020256">
    <property type="entry name" value="Spore_coat_CotJA"/>
</dbReference>
<evidence type="ECO:0000313" key="2">
    <source>
        <dbReference type="Proteomes" id="UP001209318"/>
    </source>
</evidence>
<reference evidence="1" key="1">
    <citation type="submission" date="2022-10" db="EMBL/GenBank/DDBJ databases">
        <title>Description of Fervidibacillus gen. nov. in the family Fervidibacillaceae fam. nov. with two species, Fervidibacillus albus sp. nov., and Fervidibacillus halotolerans sp. nov., isolated from tidal flat sediments.</title>
        <authorList>
            <person name="Kwon K.K."/>
            <person name="Yang S.-H."/>
        </authorList>
    </citation>
    <scope>NUCLEOTIDE SEQUENCE</scope>
    <source>
        <strain evidence="1">JCM 19140</strain>
    </source>
</reference>
<proteinExistence type="predicted"/>
<dbReference type="EMBL" id="JAOUSF010000003">
    <property type="protein sequence ID" value="MCU9613733.1"/>
    <property type="molecule type" value="Genomic_DNA"/>
</dbReference>
<name>A0AAE3ISC2_9BACI</name>
<dbReference type="Proteomes" id="UP001209318">
    <property type="component" value="Unassembled WGS sequence"/>
</dbReference>
<dbReference type="RefSeq" id="WP_263072971.1">
    <property type="nucleotide sequence ID" value="NZ_JAOUSF010000003.1"/>
</dbReference>
<sequence length="78" mass="9126">MPTPHKVYYPFISPFDPCKPIVAKTYSTPPHLYMQMQPPNLAQFTPHEALRAGTLWKVLYDPYFGPYEKLRKEDSSHD</sequence>
<protein>
    <submittedName>
        <fullName evidence="1">Spore coat associated protein CotJA</fullName>
    </submittedName>
</protein>